<evidence type="ECO:0000313" key="8">
    <source>
        <dbReference type="EMBL" id="KAK6180505.1"/>
    </source>
</evidence>
<keyword evidence="4" id="KW-0677">Repeat</keyword>
<evidence type="ECO:0000256" key="3">
    <source>
        <dbReference type="ARBA" id="ARBA00022729"/>
    </source>
</evidence>
<dbReference type="InterPro" id="IPR002035">
    <property type="entry name" value="VWF_A"/>
</dbReference>
<comment type="caution">
    <text evidence="8">The sequence shown here is derived from an EMBL/GenBank/DDBJ whole genome shotgun (WGS) entry which is preliminary data.</text>
</comment>
<feature type="domain" description="VWFA" evidence="7">
    <location>
        <begin position="240"/>
        <end position="413"/>
    </location>
</feature>
<dbReference type="AlphaFoldDB" id="A0AAN8JPZ8"/>
<feature type="chain" id="PRO_5042920304" description="VWFA domain-containing protein" evidence="6">
    <location>
        <begin position="19"/>
        <end position="617"/>
    </location>
</feature>
<protein>
    <recommendedName>
        <fullName evidence="7">VWFA domain-containing protein</fullName>
    </recommendedName>
</protein>
<dbReference type="PRINTS" id="PR00453">
    <property type="entry name" value="VWFADOMAIN"/>
</dbReference>
<keyword evidence="5" id="KW-0325">Glycoprotein</keyword>
<organism evidence="8 9">
    <name type="scientific">Patella caerulea</name>
    <name type="common">Rayed Mediterranean limpet</name>
    <dbReference type="NCBI Taxonomy" id="87958"/>
    <lineage>
        <taxon>Eukaryota</taxon>
        <taxon>Metazoa</taxon>
        <taxon>Spiralia</taxon>
        <taxon>Lophotrochozoa</taxon>
        <taxon>Mollusca</taxon>
        <taxon>Gastropoda</taxon>
        <taxon>Patellogastropoda</taxon>
        <taxon>Patelloidea</taxon>
        <taxon>Patellidae</taxon>
        <taxon>Patella</taxon>
    </lineage>
</organism>
<dbReference type="Proteomes" id="UP001347796">
    <property type="component" value="Unassembled WGS sequence"/>
</dbReference>
<dbReference type="InterPro" id="IPR050525">
    <property type="entry name" value="ECM_Assembly_Org"/>
</dbReference>
<keyword evidence="9" id="KW-1185">Reference proteome</keyword>
<evidence type="ECO:0000256" key="6">
    <source>
        <dbReference type="SAM" id="SignalP"/>
    </source>
</evidence>
<accession>A0AAN8JPZ8</accession>
<keyword evidence="2" id="KW-0964">Secreted</keyword>
<dbReference type="CDD" id="cd01450">
    <property type="entry name" value="vWFA_subfamily_ECM"/>
    <property type="match status" value="1"/>
</dbReference>
<feature type="signal peptide" evidence="6">
    <location>
        <begin position="1"/>
        <end position="18"/>
    </location>
</feature>
<dbReference type="PANTHER" id="PTHR24020:SF20">
    <property type="entry name" value="PH DOMAIN-CONTAINING PROTEIN"/>
    <property type="match status" value="1"/>
</dbReference>
<evidence type="ECO:0000256" key="2">
    <source>
        <dbReference type="ARBA" id="ARBA00022525"/>
    </source>
</evidence>
<sequence>MVIYFIFAVLLGVYQVEAKVLECKEKVADVVFVLDSSDSIWPTDFTKQLDFVKKVVNTFTIGPNNIQVGVVTFATRIKPNFQLNTYDDKKQLLTAINSIDRVDGGTNTGAAIQYVRQEMFKGKNGARKWAAKIVVLITDGFSQDTRKTLLEASIAHSYDIKVFAIGVGGGVDSQELDGIASEPTEQHIFRVENYKALNHIKHSFTGITCDIPVNDQAPNDKPGVGDPDDPKTTCGGKPTDVLFLLDSSSSIWAPDFQKQLEFVRQVVDKFDLGTNKTRVGVITFSDGVHPVIPLDSYKQSEFDAKLMKIPYLTGGTSTSAAIQFVRRVGFAGDKSRPEVARVAIVITDGQSRNLFETVEESRKAHKEGIYVFAVGVGRDVDDEEMMSIASDPDENFVFRVDDYNGLAKIEKLLAVKTCGVQVNHVVLSDQPVCRINHLTDLVFVMDSSILGHDHTQIASKTIAKITSQFPSQIDINTGIVKEKCPDDGYLDLNSYHRTNWFINRLRTDDEAGLSPLLHHVRRHSFRTSNGARRDSEKIAVIFVDSELLKKDAAVLEARRLKFQNVKIYTIAIGATYSDRTLTELSSYPDDHYVIRFPSYEVMLQENRKITDRICQGH</sequence>
<keyword evidence="3 6" id="KW-0732">Signal</keyword>
<evidence type="ECO:0000256" key="5">
    <source>
        <dbReference type="ARBA" id="ARBA00023180"/>
    </source>
</evidence>
<dbReference type="PROSITE" id="PS50234">
    <property type="entry name" value="VWFA"/>
    <property type="match status" value="3"/>
</dbReference>
<name>A0AAN8JPZ8_PATCE</name>
<reference evidence="8 9" key="1">
    <citation type="submission" date="2024-01" db="EMBL/GenBank/DDBJ databases">
        <title>The genome of the rayed Mediterranean limpet Patella caerulea (Linnaeus, 1758).</title>
        <authorList>
            <person name="Anh-Thu Weber A."/>
            <person name="Halstead-Nussloch G."/>
        </authorList>
    </citation>
    <scope>NUCLEOTIDE SEQUENCE [LARGE SCALE GENOMIC DNA]</scope>
    <source>
        <strain evidence="8">AATW-2023a</strain>
        <tissue evidence="8">Whole specimen</tissue>
    </source>
</reference>
<evidence type="ECO:0000256" key="1">
    <source>
        <dbReference type="ARBA" id="ARBA00004613"/>
    </source>
</evidence>
<proteinExistence type="predicted"/>
<gene>
    <name evidence="8" type="ORF">SNE40_012649</name>
</gene>
<dbReference type="SUPFAM" id="SSF53300">
    <property type="entry name" value="vWA-like"/>
    <property type="match status" value="3"/>
</dbReference>
<dbReference type="PANTHER" id="PTHR24020">
    <property type="entry name" value="COLLAGEN ALPHA"/>
    <property type="match status" value="1"/>
</dbReference>
<dbReference type="CDD" id="cd01472">
    <property type="entry name" value="vWA_collagen"/>
    <property type="match status" value="1"/>
</dbReference>
<evidence type="ECO:0000256" key="4">
    <source>
        <dbReference type="ARBA" id="ARBA00022737"/>
    </source>
</evidence>
<feature type="domain" description="VWFA" evidence="7">
    <location>
        <begin position="29"/>
        <end position="204"/>
    </location>
</feature>
<dbReference type="Pfam" id="PF00092">
    <property type="entry name" value="VWA"/>
    <property type="match status" value="3"/>
</dbReference>
<dbReference type="GO" id="GO:0005576">
    <property type="term" value="C:extracellular region"/>
    <property type="evidence" value="ECO:0007669"/>
    <property type="project" value="UniProtKB-SubCell"/>
</dbReference>
<evidence type="ECO:0000259" key="7">
    <source>
        <dbReference type="PROSITE" id="PS50234"/>
    </source>
</evidence>
<feature type="domain" description="VWFA" evidence="7">
    <location>
        <begin position="440"/>
        <end position="613"/>
    </location>
</feature>
<dbReference type="SMART" id="SM00327">
    <property type="entry name" value="VWA"/>
    <property type="match status" value="3"/>
</dbReference>
<dbReference type="EMBL" id="JAZGQO010000008">
    <property type="protein sequence ID" value="KAK6180505.1"/>
    <property type="molecule type" value="Genomic_DNA"/>
</dbReference>
<dbReference type="FunFam" id="3.40.50.410:FF:000004">
    <property type="entry name" value="collagen alpha-6(VI) chain"/>
    <property type="match status" value="1"/>
</dbReference>
<comment type="subcellular location">
    <subcellularLocation>
        <location evidence="1">Secreted</location>
    </subcellularLocation>
</comment>
<evidence type="ECO:0000313" key="9">
    <source>
        <dbReference type="Proteomes" id="UP001347796"/>
    </source>
</evidence>
<dbReference type="Gene3D" id="3.40.50.410">
    <property type="entry name" value="von Willebrand factor, type A domain"/>
    <property type="match status" value="3"/>
</dbReference>
<dbReference type="InterPro" id="IPR036465">
    <property type="entry name" value="vWFA_dom_sf"/>
</dbReference>